<dbReference type="Gene3D" id="3.40.228.10">
    <property type="entry name" value="Dimethylsulfoxide Reductase, domain 2"/>
    <property type="match status" value="1"/>
</dbReference>
<evidence type="ECO:0000256" key="3">
    <source>
        <dbReference type="ARBA" id="ARBA00023014"/>
    </source>
</evidence>
<dbReference type="Pfam" id="PF04879">
    <property type="entry name" value="Molybdop_Fe4S4"/>
    <property type="match status" value="1"/>
</dbReference>
<reference evidence="5" key="1">
    <citation type="journal article" date="2015" name="Nature">
        <title>Complex archaea that bridge the gap between prokaryotes and eukaryotes.</title>
        <authorList>
            <person name="Spang A."/>
            <person name="Saw J.H."/>
            <person name="Jorgensen S.L."/>
            <person name="Zaremba-Niedzwiedzka K."/>
            <person name="Martijn J."/>
            <person name="Lind A.E."/>
            <person name="van Eijk R."/>
            <person name="Schleper C."/>
            <person name="Guy L."/>
            <person name="Ettema T.J."/>
        </authorList>
    </citation>
    <scope>NUCLEOTIDE SEQUENCE</scope>
</reference>
<evidence type="ECO:0000256" key="1">
    <source>
        <dbReference type="ARBA" id="ARBA00022723"/>
    </source>
</evidence>
<dbReference type="Gene3D" id="2.20.25.90">
    <property type="entry name" value="ADC-like domains"/>
    <property type="match status" value="1"/>
</dbReference>
<dbReference type="GO" id="GO:0051536">
    <property type="term" value="F:iron-sulfur cluster binding"/>
    <property type="evidence" value="ECO:0007669"/>
    <property type="project" value="UniProtKB-KW"/>
</dbReference>
<dbReference type="SUPFAM" id="SSF53706">
    <property type="entry name" value="Formate dehydrogenase/DMSO reductase, domains 1-3"/>
    <property type="match status" value="1"/>
</dbReference>
<evidence type="ECO:0000259" key="4">
    <source>
        <dbReference type="PROSITE" id="PS51669"/>
    </source>
</evidence>
<dbReference type="InterPro" id="IPR050612">
    <property type="entry name" value="Prok_Mopterin_Oxidored"/>
</dbReference>
<feature type="non-terminal residue" evidence="5">
    <location>
        <position position="1"/>
    </location>
</feature>
<dbReference type="PANTHER" id="PTHR43742:SF6">
    <property type="entry name" value="OXIDOREDUCTASE YYAE-RELATED"/>
    <property type="match status" value="1"/>
</dbReference>
<keyword evidence="3" id="KW-0411">Iron-sulfur</keyword>
<name>A0A0F9D2I5_9ZZZZ</name>
<proteinExistence type="predicted"/>
<dbReference type="PANTHER" id="PTHR43742">
    <property type="entry name" value="TRIMETHYLAMINE-N-OXIDE REDUCTASE"/>
    <property type="match status" value="1"/>
</dbReference>
<dbReference type="GO" id="GO:0046872">
    <property type="term" value="F:metal ion binding"/>
    <property type="evidence" value="ECO:0007669"/>
    <property type="project" value="UniProtKB-KW"/>
</dbReference>
<organism evidence="5">
    <name type="scientific">marine sediment metagenome</name>
    <dbReference type="NCBI Taxonomy" id="412755"/>
    <lineage>
        <taxon>unclassified sequences</taxon>
        <taxon>metagenomes</taxon>
        <taxon>ecological metagenomes</taxon>
    </lineage>
</organism>
<dbReference type="InterPro" id="IPR006656">
    <property type="entry name" value="Mopterin_OxRdtase"/>
</dbReference>
<dbReference type="EMBL" id="LAZR01041429">
    <property type="protein sequence ID" value="KKL12016.1"/>
    <property type="molecule type" value="Genomic_DNA"/>
</dbReference>
<evidence type="ECO:0000313" key="5">
    <source>
        <dbReference type="EMBL" id="KKL12016.1"/>
    </source>
</evidence>
<keyword evidence="2" id="KW-0408">Iron</keyword>
<accession>A0A0F9D2I5</accession>
<dbReference type="Pfam" id="PF00384">
    <property type="entry name" value="Molybdopterin"/>
    <property type="match status" value="1"/>
</dbReference>
<keyword evidence="1" id="KW-0479">Metal-binding</keyword>
<comment type="caution">
    <text evidence="5">The sequence shown here is derived from an EMBL/GenBank/DDBJ whole genome shotgun (WGS) entry which is preliminary data.</text>
</comment>
<dbReference type="InterPro" id="IPR006963">
    <property type="entry name" value="Mopterin_OxRdtase_4Fe-4S_dom"/>
</dbReference>
<dbReference type="GO" id="GO:0016491">
    <property type="term" value="F:oxidoreductase activity"/>
    <property type="evidence" value="ECO:0007669"/>
    <property type="project" value="InterPro"/>
</dbReference>
<dbReference type="AlphaFoldDB" id="A0A0F9D2I5"/>
<gene>
    <name evidence="5" type="ORF">LCGC14_2539990</name>
</gene>
<dbReference type="Gene3D" id="3.40.50.740">
    <property type="match status" value="1"/>
</dbReference>
<protein>
    <recommendedName>
        <fullName evidence="4">4Fe-4S Mo/W bis-MGD-type domain-containing protein</fullName>
    </recommendedName>
</protein>
<sequence>YDTCALIVTLGELGQILSIKGDPKNPVTQGFTCPRGAKDHERLYKNRVEAPFLRKGDHFERIDWEKGLSVVSQKLGEILEKHSSEAVLYLDYAGNMGLLTAVFPRRLWNDIGATQTDWALCSNSGHKALALHYGHSCGIRPIEILSMDLVVFWGFNAAVSSPHMWSLARKARKLRGTQIVVIDPRESRTAKSADLWIQPMPGSDVALAYGVINHLIQNDYIDLEFIKEWTLGFEQLKVKASKWTPHRVEQITGVAWRYVEQLGDAYASLKPSATMIGIGLQKCDQGADQVRAISFIPALLGLHRGFFYSNGNSFSVNESLVSGQALADKTPKIVQQVALADLVKGGGFKFIYISCMNPAMTLPNQHAFREGISRQDVFVVVHETHWTKTTQYADVVLPALTYLEKEDYSINALLLAPADQLRATKTFLNKNFFFKIYLTVMKTKGQPLPC</sequence>
<evidence type="ECO:0000256" key="2">
    <source>
        <dbReference type="ARBA" id="ARBA00023004"/>
    </source>
</evidence>
<dbReference type="PROSITE" id="PS51669">
    <property type="entry name" value="4FE4S_MOW_BIS_MGD"/>
    <property type="match status" value="1"/>
</dbReference>
<feature type="domain" description="4Fe-4S Mo/W bis-MGD-type" evidence="4">
    <location>
        <begin position="1"/>
        <end position="47"/>
    </location>
</feature>